<dbReference type="AlphaFoldDB" id="A0AA38HRX0"/>
<evidence type="ECO:0000256" key="3">
    <source>
        <dbReference type="ARBA" id="ARBA00022525"/>
    </source>
</evidence>
<comment type="similarity">
    <text evidence="2">Belongs to the PBP/GOBP family.</text>
</comment>
<proteinExistence type="inferred from homology"/>
<dbReference type="SUPFAM" id="SSF47565">
    <property type="entry name" value="Insect pheromone/odorant-binding proteins"/>
    <property type="match status" value="1"/>
</dbReference>
<dbReference type="PANTHER" id="PTHR11857:SF43">
    <property type="entry name" value="GEO07291P1-RELATED"/>
    <property type="match status" value="1"/>
</dbReference>
<dbReference type="Proteomes" id="UP001168821">
    <property type="component" value="Unassembled WGS sequence"/>
</dbReference>
<dbReference type="GO" id="GO:0007608">
    <property type="term" value="P:sensory perception of smell"/>
    <property type="evidence" value="ECO:0007669"/>
    <property type="project" value="TreeGrafter"/>
</dbReference>
<reference evidence="6" key="1">
    <citation type="journal article" date="2023" name="G3 (Bethesda)">
        <title>Whole genome assemblies of Zophobas morio and Tenebrio molitor.</title>
        <authorList>
            <person name="Kaur S."/>
            <person name="Stinson S.A."/>
            <person name="diCenzo G.C."/>
        </authorList>
    </citation>
    <scope>NUCLEOTIDE SEQUENCE</scope>
    <source>
        <strain evidence="6">QUZm001</strain>
    </source>
</reference>
<protein>
    <submittedName>
        <fullName evidence="6">Uncharacterized protein</fullName>
    </submittedName>
</protein>
<evidence type="ECO:0000256" key="1">
    <source>
        <dbReference type="ARBA" id="ARBA00004613"/>
    </source>
</evidence>
<dbReference type="EMBL" id="JALNTZ010000008">
    <property type="protein sequence ID" value="KAJ3642604.1"/>
    <property type="molecule type" value="Genomic_DNA"/>
</dbReference>
<feature type="chain" id="PRO_5041346479" evidence="5">
    <location>
        <begin position="19"/>
        <end position="135"/>
    </location>
</feature>
<dbReference type="InterPro" id="IPR036728">
    <property type="entry name" value="PBP_GOBP_sf"/>
</dbReference>
<evidence type="ECO:0000256" key="5">
    <source>
        <dbReference type="SAM" id="SignalP"/>
    </source>
</evidence>
<name>A0AA38HRX0_9CUCU</name>
<dbReference type="Pfam" id="PF01395">
    <property type="entry name" value="PBP_GOBP"/>
    <property type="match status" value="1"/>
</dbReference>
<evidence type="ECO:0000313" key="7">
    <source>
        <dbReference type="Proteomes" id="UP001168821"/>
    </source>
</evidence>
<dbReference type="CDD" id="cd23992">
    <property type="entry name" value="PBP_GOBP"/>
    <property type="match status" value="1"/>
</dbReference>
<organism evidence="6 7">
    <name type="scientific">Zophobas morio</name>
    <dbReference type="NCBI Taxonomy" id="2755281"/>
    <lineage>
        <taxon>Eukaryota</taxon>
        <taxon>Metazoa</taxon>
        <taxon>Ecdysozoa</taxon>
        <taxon>Arthropoda</taxon>
        <taxon>Hexapoda</taxon>
        <taxon>Insecta</taxon>
        <taxon>Pterygota</taxon>
        <taxon>Neoptera</taxon>
        <taxon>Endopterygota</taxon>
        <taxon>Coleoptera</taxon>
        <taxon>Polyphaga</taxon>
        <taxon>Cucujiformia</taxon>
        <taxon>Tenebrionidae</taxon>
        <taxon>Zophobas</taxon>
    </lineage>
</organism>
<dbReference type="GO" id="GO:0005615">
    <property type="term" value="C:extracellular space"/>
    <property type="evidence" value="ECO:0007669"/>
    <property type="project" value="TreeGrafter"/>
</dbReference>
<keyword evidence="7" id="KW-1185">Reference proteome</keyword>
<evidence type="ECO:0000313" key="6">
    <source>
        <dbReference type="EMBL" id="KAJ3642604.1"/>
    </source>
</evidence>
<dbReference type="Gene3D" id="1.10.238.20">
    <property type="entry name" value="Pheromone/general odorant binding protein domain"/>
    <property type="match status" value="1"/>
</dbReference>
<dbReference type="GO" id="GO:0005549">
    <property type="term" value="F:odorant binding"/>
    <property type="evidence" value="ECO:0007669"/>
    <property type="project" value="InterPro"/>
</dbReference>
<comment type="subcellular location">
    <subcellularLocation>
        <location evidence="1">Secreted</location>
    </subcellularLocation>
</comment>
<keyword evidence="3" id="KW-0964">Secreted</keyword>
<evidence type="ECO:0000256" key="4">
    <source>
        <dbReference type="ARBA" id="ARBA00022729"/>
    </source>
</evidence>
<dbReference type="PANTHER" id="PTHR11857">
    <property type="entry name" value="ODORANT BINDING PROTEIN-RELATED"/>
    <property type="match status" value="1"/>
</dbReference>
<accession>A0AA38HRX0</accession>
<evidence type="ECO:0000256" key="2">
    <source>
        <dbReference type="ARBA" id="ARBA00008098"/>
    </source>
</evidence>
<gene>
    <name evidence="6" type="ORF">Zmor_025368</name>
</gene>
<comment type="caution">
    <text evidence="6">The sequence shown here is derived from an EMBL/GenBank/DDBJ whole genome shotgun (WGS) entry which is preliminary data.</text>
</comment>
<sequence>MAFARWLLFATFLVSALALTPQQNATLEQYSKPCRDATGVTPQDIDTGLNGEDKTDDSKLKAHVLCVLKKIDLINENGDIDVEKLKKLAKLVAASEEEAESEVAKCALQKDTHEDTAFRTIRCLHEKWPQFSPVE</sequence>
<dbReference type="InterPro" id="IPR006170">
    <property type="entry name" value="PBP/GOBP"/>
</dbReference>
<feature type="signal peptide" evidence="5">
    <location>
        <begin position="1"/>
        <end position="18"/>
    </location>
</feature>
<keyword evidence="4 5" id="KW-0732">Signal</keyword>
<dbReference type="SMART" id="SM00708">
    <property type="entry name" value="PhBP"/>
    <property type="match status" value="1"/>
</dbReference>